<gene>
    <name evidence="5" type="ordered locus">Plav_0461</name>
</gene>
<dbReference type="PANTHER" id="PTHR30204:SF58">
    <property type="entry name" value="HTH-TYPE TRANSCRIPTIONAL REGULATOR YFMP"/>
    <property type="match status" value="1"/>
</dbReference>
<dbReference type="AlphaFoldDB" id="A7HQA1"/>
<feature type="region of interest" description="Disordered" evidence="3">
    <location>
        <begin position="152"/>
        <end position="174"/>
    </location>
</feature>
<protein>
    <submittedName>
        <fullName evidence="5">Putative transcriptional regulator, MerR family</fullName>
    </submittedName>
</protein>
<dbReference type="InterPro" id="IPR000551">
    <property type="entry name" value="MerR-type_HTH_dom"/>
</dbReference>
<dbReference type="OrthoDB" id="9803659at2"/>
<dbReference type="CDD" id="cd04776">
    <property type="entry name" value="HTH_GnyR"/>
    <property type="match status" value="1"/>
</dbReference>
<keyword evidence="2" id="KW-0175">Coiled coil</keyword>
<dbReference type="InterPro" id="IPR009061">
    <property type="entry name" value="DNA-bd_dom_put_sf"/>
</dbReference>
<dbReference type="RefSeq" id="WP_011995375.1">
    <property type="nucleotide sequence ID" value="NC_009719.1"/>
</dbReference>
<dbReference type="Gene3D" id="1.10.1660.10">
    <property type="match status" value="1"/>
</dbReference>
<dbReference type="Proteomes" id="UP000006377">
    <property type="component" value="Chromosome"/>
</dbReference>
<dbReference type="HOGENOM" id="CLU_060077_3_1_5"/>
<dbReference type="Pfam" id="PF13411">
    <property type="entry name" value="MerR_1"/>
    <property type="match status" value="1"/>
</dbReference>
<dbReference type="PROSITE" id="PS50937">
    <property type="entry name" value="HTH_MERR_2"/>
    <property type="match status" value="1"/>
</dbReference>
<sequence>MEQQVHAASSDALRRNGGDVASAGTTFSITELADEFGLTTRAIRFYEDKGLLSPERRGQSRIYYPRDRARLTLIVRGKNVGLALNEIKEILSLYDQHDGCETQNRVAVDKFRRRIAMLRQQRNEIDLQIKTLEDSCARLEAQIVEQVKAGKATEAAPKAAAKRTSTKKPEKAIV</sequence>
<feature type="coiled-coil region" evidence="2">
    <location>
        <begin position="108"/>
        <end position="149"/>
    </location>
</feature>
<dbReference type="EMBL" id="CP000774">
    <property type="protein sequence ID" value="ABS62084.1"/>
    <property type="molecule type" value="Genomic_DNA"/>
</dbReference>
<organism evidence="5 6">
    <name type="scientific">Parvibaculum lavamentivorans (strain DS-1 / DSM 13023 / NCIMB 13966)</name>
    <dbReference type="NCBI Taxonomy" id="402881"/>
    <lineage>
        <taxon>Bacteria</taxon>
        <taxon>Pseudomonadati</taxon>
        <taxon>Pseudomonadota</taxon>
        <taxon>Alphaproteobacteria</taxon>
        <taxon>Hyphomicrobiales</taxon>
        <taxon>Parvibaculaceae</taxon>
        <taxon>Parvibaculum</taxon>
    </lineage>
</organism>
<dbReference type="eggNOG" id="COG0789">
    <property type="taxonomic scope" value="Bacteria"/>
</dbReference>
<evidence type="ECO:0000256" key="2">
    <source>
        <dbReference type="SAM" id="Coils"/>
    </source>
</evidence>
<name>A7HQA1_PARL1</name>
<dbReference type="GO" id="GO:0003677">
    <property type="term" value="F:DNA binding"/>
    <property type="evidence" value="ECO:0007669"/>
    <property type="project" value="UniProtKB-KW"/>
</dbReference>
<evidence type="ECO:0000256" key="1">
    <source>
        <dbReference type="ARBA" id="ARBA00023125"/>
    </source>
</evidence>
<dbReference type="SUPFAM" id="SSF46955">
    <property type="entry name" value="Putative DNA-binding domain"/>
    <property type="match status" value="1"/>
</dbReference>
<keyword evidence="1" id="KW-0238">DNA-binding</keyword>
<dbReference type="KEGG" id="pla:Plav_0461"/>
<dbReference type="PANTHER" id="PTHR30204">
    <property type="entry name" value="REDOX-CYCLING DRUG-SENSING TRANSCRIPTIONAL ACTIVATOR SOXR"/>
    <property type="match status" value="1"/>
</dbReference>
<keyword evidence="6" id="KW-1185">Reference proteome</keyword>
<evidence type="ECO:0000313" key="5">
    <source>
        <dbReference type="EMBL" id="ABS62084.1"/>
    </source>
</evidence>
<accession>A7HQA1</accession>
<dbReference type="GO" id="GO:0003700">
    <property type="term" value="F:DNA-binding transcription factor activity"/>
    <property type="evidence" value="ECO:0007669"/>
    <property type="project" value="InterPro"/>
</dbReference>
<evidence type="ECO:0000259" key="4">
    <source>
        <dbReference type="PROSITE" id="PS50937"/>
    </source>
</evidence>
<feature type="domain" description="HTH merR-type" evidence="4">
    <location>
        <begin position="26"/>
        <end position="93"/>
    </location>
</feature>
<evidence type="ECO:0000256" key="3">
    <source>
        <dbReference type="SAM" id="MobiDB-lite"/>
    </source>
</evidence>
<evidence type="ECO:0000313" key="6">
    <source>
        <dbReference type="Proteomes" id="UP000006377"/>
    </source>
</evidence>
<dbReference type="SMART" id="SM00422">
    <property type="entry name" value="HTH_MERR"/>
    <property type="match status" value="1"/>
</dbReference>
<dbReference type="STRING" id="402881.Plav_0461"/>
<reference evidence="5 6" key="1">
    <citation type="journal article" date="2011" name="Stand. Genomic Sci.">
        <title>Complete genome sequence of Parvibaculum lavamentivorans type strain (DS-1(T)).</title>
        <authorList>
            <person name="Schleheck D."/>
            <person name="Weiss M."/>
            <person name="Pitluck S."/>
            <person name="Bruce D."/>
            <person name="Land M.L."/>
            <person name="Han S."/>
            <person name="Saunders E."/>
            <person name="Tapia R."/>
            <person name="Detter C."/>
            <person name="Brettin T."/>
            <person name="Han J."/>
            <person name="Woyke T."/>
            <person name="Goodwin L."/>
            <person name="Pennacchio L."/>
            <person name="Nolan M."/>
            <person name="Cook A.M."/>
            <person name="Kjelleberg S."/>
            <person name="Thomas T."/>
        </authorList>
    </citation>
    <scope>NUCLEOTIDE SEQUENCE [LARGE SCALE GENOMIC DNA]</scope>
    <source>
        <strain evidence="6">DS-1 / DSM 13023 / NCIMB 13966</strain>
    </source>
</reference>
<proteinExistence type="predicted"/>
<dbReference type="InterPro" id="IPR047057">
    <property type="entry name" value="MerR_fam"/>
</dbReference>